<dbReference type="NCBIfam" id="NF001614">
    <property type="entry name" value="PRK00402.1"/>
    <property type="match status" value="1"/>
</dbReference>
<evidence type="ECO:0000256" key="4">
    <source>
        <dbReference type="ARBA" id="ARBA00022723"/>
    </source>
</evidence>
<dbReference type="SUPFAM" id="SSF53732">
    <property type="entry name" value="Aconitase iron-sulfur domain"/>
    <property type="match status" value="1"/>
</dbReference>
<dbReference type="GO" id="GO:0046872">
    <property type="term" value="F:metal ion binding"/>
    <property type="evidence" value="ECO:0007669"/>
    <property type="project" value="UniProtKB-KW"/>
</dbReference>
<dbReference type="PANTHER" id="PTHR43822:SF16">
    <property type="entry name" value="3-ISOPROPYLMALATE DEHYDRATASE LARGE SUBUNIT 2"/>
    <property type="match status" value="1"/>
</dbReference>
<dbReference type="EMBL" id="DPVV01000256">
    <property type="protein sequence ID" value="HCL02296.1"/>
    <property type="molecule type" value="Genomic_DNA"/>
</dbReference>
<comment type="caution">
    <text evidence="9">The sequence shown here is derived from an EMBL/GenBank/DDBJ whole genome shotgun (WGS) entry which is preliminary data.</text>
</comment>
<keyword evidence="4" id="KW-0479">Metal-binding</keyword>
<sequence>MGMTMTQKILAAHANLPEVKAGQLIEANLDLVLANDITGPVAIHEVQRLKKKSVFDKDKIALVPDHFTPNKDIKSAEHCKCVREYAKEHDITNYFEVGEMGIEHALLPEKGLIVAGETCIGADSHTCTYGALGAFSTGVGSTDMGAGMITGKAWFKVPAAIKFILTGKLKDWVSGKDVILHIIGMIGVDGALYKSMEFVGDGIKNLTMDDRFTIANMAIEAGAKNGIFPVDDLTIAYMKEHGEKPFTIYEADEDAEYEQIITINLSELEPTVAFPHLPENTKTVKEAGEVKIDQVVIGSCTNGRIGDLRIAAKVLEGRKVAKGMRVIVFPATQAIYLQAIED</sequence>
<dbReference type="AlphaFoldDB" id="A0A3D2X5P8"/>
<dbReference type="GO" id="GO:0019752">
    <property type="term" value="P:carboxylic acid metabolic process"/>
    <property type="evidence" value="ECO:0007669"/>
    <property type="project" value="UniProtKB-ARBA"/>
</dbReference>
<proteinExistence type="inferred from homology"/>
<dbReference type="InterPro" id="IPR006251">
    <property type="entry name" value="Homoacnase/IPMdehydase_lsu"/>
</dbReference>
<dbReference type="PANTHER" id="PTHR43822">
    <property type="entry name" value="HOMOACONITASE, MITOCHONDRIAL-RELATED"/>
    <property type="match status" value="1"/>
</dbReference>
<dbReference type="GO" id="GO:0003861">
    <property type="term" value="F:3-isopropylmalate dehydratase activity"/>
    <property type="evidence" value="ECO:0007669"/>
    <property type="project" value="UniProtKB-EC"/>
</dbReference>
<dbReference type="Gene3D" id="3.30.499.10">
    <property type="entry name" value="Aconitase, domain 3"/>
    <property type="match status" value="2"/>
</dbReference>
<dbReference type="InterPro" id="IPR050067">
    <property type="entry name" value="IPM_dehydratase_rel_enz"/>
</dbReference>
<comment type="cofactor">
    <cofactor evidence="1">
        <name>[4Fe-4S] cluster</name>
        <dbReference type="ChEBI" id="CHEBI:49883"/>
    </cofactor>
</comment>
<organism evidence="9 10">
    <name type="scientific">Lachnoclostridium phytofermentans</name>
    <dbReference type="NCBI Taxonomy" id="66219"/>
    <lineage>
        <taxon>Bacteria</taxon>
        <taxon>Bacillati</taxon>
        <taxon>Bacillota</taxon>
        <taxon>Clostridia</taxon>
        <taxon>Lachnospirales</taxon>
        <taxon>Lachnospiraceae</taxon>
    </lineage>
</organism>
<evidence type="ECO:0000313" key="9">
    <source>
        <dbReference type="EMBL" id="HCL02296.1"/>
    </source>
</evidence>
<evidence type="ECO:0000259" key="8">
    <source>
        <dbReference type="Pfam" id="PF00330"/>
    </source>
</evidence>
<dbReference type="GO" id="GO:0008652">
    <property type="term" value="P:amino acid biosynthetic process"/>
    <property type="evidence" value="ECO:0007669"/>
    <property type="project" value="InterPro"/>
</dbReference>
<feature type="domain" description="Aconitase/3-isopropylmalate dehydratase large subunit alpha/beta/alpha" evidence="8">
    <location>
        <begin position="7"/>
        <end position="339"/>
    </location>
</feature>
<evidence type="ECO:0000256" key="1">
    <source>
        <dbReference type="ARBA" id="ARBA00001966"/>
    </source>
</evidence>
<evidence type="ECO:0000256" key="3">
    <source>
        <dbReference type="ARBA" id="ARBA00022485"/>
    </source>
</evidence>
<keyword evidence="6" id="KW-0411">Iron-sulfur</keyword>
<reference evidence="9 10" key="1">
    <citation type="journal article" date="2018" name="Nat. Biotechnol.">
        <title>A standardized bacterial taxonomy based on genome phylogeny substantially revises the tree of life.</title>
        <authorList>
            <person name="Parks D.H."/>
            <person name="Chuvochina M."/>
            <person name="Waite D.W."/>
            <person name="Rinke C."/>
            <person name="Skarshewski A."/>
            <person name="Chaumeil P.A."/>
            <person name="Hugenholtz P."/>
        </authorList>
    </citation>
    <scope>NUCLEOTIDE SEQUENCE [LARGE SCALE GENOMIC DNA]</scope>
    <source>
        <strain evidence="9">UBA11728</strain>
    </source>
</reference>
<dbReference type="PROSITE" id="PS00450">
    <property type="entry name" value="ACONITASE_1"/>
    <property type="match status" value="1"/>
</dbReference>
<dbReference type="GO" id="GO:0051539">
    <property type="term" value="F:4 iron, 4 sulfur cluster binding"/>
    <property type="evidence" value="ECO:0007669"/>
    <property type="project" value="UniProtKB-KW"/>
</dbReference>
<evidence type="ECO:0000256" key="2">
    <source>
        <dbReference type="ARBA" id="ARBA00007185"/>
    </source>
</evidence>
<keyword evidence="7 9" id="KW-0456">Lyase</keyword>
<feature type="non-terminal residue" evidence="9">
    <location>
        <position position="342"/>
    </location>
</feature>
<protein>
    <submittedName>
        <fullName evidence="9">3-isopropylmalate dehydratase large subunit</fullName>
        <ecNumber evidence="9">4.2.1.33</ecNumber>
    </submittedName>
</protein>
<keyword evidence="5" id="KW-0408">Iron</keyword>
<name>A0A3D2X5P8_9FIRM</name>
<dbReference type="Pfam" id="PF00330">
    <property type="entry name" value="Aconitase"/>
    <property type="match status" value="1"/>
</dbReference>
<gene>
    <name evidence="9" type="ORF">DHW61_07760</name>
</gene>
<dbReference type="PRINTS" id="PR00415">
    <property type="entry name" value="ACONITASE"/>
</dbReference>
<evidence type="ECO:0000313" key="10">
    <source>
        <dbReference type="Proteomes" id="UP000262969"/>
    </source>
</evidence>
<evidence type="ECO:0000256" key="6">
    <source>
        <dbReference type="ARBA" id="ARBA00023014"/>
    </source>
</evidence>
<dbReference type="InterPro" id="IPR015931">
    <property type="entry name" value="Acnase/IPM_dHydase_lsu_aba_1/3"/>
</dbReference>
<dbReference type="NCBIfam" id="TIGR01343">
    <property type="entry name" value="hacA_fam"/>
    <property type="match status" value="1"/>
</dbReference>
<evidence type="ECO:0000256" key="7">
    <source>
        <dbReference type="ARBA" id="ARBA00023239"/>
    </source>
</evidence>
<dbReference type="EC" id="4.2.1.33" evidence="9"/>
<dbReference type="InterPro" id="IPR001030">
    <property type="entry name" value="Acoase/IPM_deHydtase_lsu_aba"/>
</dbReference>
<evidence type="ECO:0000256" key="5">
    <source>
        <dbReference type="ARBA" id="ARBA00023004"/>
    </source>
</evidence>
<accession>A0A3D2X5P8</accession>
<comment type="similarity">
    <text evidence="2">Belongs to the aconitase/IPM isomerase family.</text>
</comment>
<dbReference type="InterPro" id="IPR018136">
    <property type="entry name" value="Aconitase_4Fe-4S_BS"/>
</dbReference>
<keyword evidence="3" id="KW-0004">4Fe-4S</keyword>
<dbReference type="Proteomes" id="UP000262969">
    <property type="component" value="Unassembled WGS sequence"/>
</dbReference>
<dbReference type="InterPro" id="IPR036008">
    <property type="entry name" value="Aconitase_4Fe-4S_dom"/>
</dbReference>